<keyword evidence="2" id="KW-0238">DNA-binding</keyword>
<dbReference type="RefSeq" id="WP_120344016.1">
    <property type="nucleotide sequence ID" value="NZ_MCAS01000008.1"/>
</dbReference>
<dbReference type="Pfam" id="PF13377">
    <property type="entry name" value="Peripla_BP_3"/>
    <property type="match status" value="1"/>
</dbReference>
<dbReference type="PANTHER" id="PTHR30146">
    <property type="entry name" value="LACI-RELATED TRANSCRIPTIONAL REPRESSOR"/>
    <property type="match status" value="1"/>
</dbReference>
<organism evidence="5 6">
    <name type="scientific">Paraburkholderia fungorum</name>
    <dbReference type="NCBI Taxonomy" id="134537"/>
    <lineage>
        <taxon>Bacteria</taxon>
        <taxon>Pseudomonadati</taxon>
        <taxon>Pseudomonadota</taxon>
        <taxon>Betaproteobacteria</taxon>
        <taxon>Burkholderiales</taxon>
        <taxon>Burkholderiaceae</taxon>
        <taxon>Paraburkholderia</taxon>
    </lineage>
</organism>
<accession>A0A3R7F9V9</accession>
<dbReference type="CDD" id="cd01392">
    <property type="entry name" value="HTH_LacI"/>
    <property type="match status" value="1"/>
</dbReference>
<dbReference type="OrthoDB" id="8770794at2"/>
<dbReference type="PROSITE" id="PS50932">
    <property type="entry name" value="HTH_LACI_2"/>
    <property type="match status" value="1"/>
</dbReference>
<evidence type="ECO:0000313" key="6">
    <source>
        <dbReference type="Proteomes" id="UP000283709"/>
    </source>
</evidence>
<feature type="domain" description="HTH lacI-type" evidence="4">
    <location>
        <begin position="7"/>
        <end position="61"/>
    </location>
</feature>
<protein>
    <recommendedName>
        <fullName evidence="4">HTH lacI-type domain-containing protein</fullName>
    </recommendedName>
</protein>
<dbReference type="AlphaFoldDB" id="A0A3R7F9V9"/>
<dbReference type="PROSITE" id="PS00356">
    <property type="entry name" value="HTH_LACI_1"/>
    <property type="match status" value="1"/>
</dbReference>
<dbReference type="Gene3D" id="1.10.260.40">
    <property type="entry name" value="lambda repressor-like DNA-binding domains"/>
    <property type="match status" value="1"/>
</dbReference>
<dbReference type="GO" id="GO:0003700">
    <property type="term" value="F:DNA-binding transcription factor activity"/>
    <property type="evidence" value="ECO:0007669"/>
    <property type="project" value="TreeGrafter"/>
</dbReference>
<dbReference type="InterPro" id="IPR010982">
    <property type="entry name" value="Lambda_DNA-bd_dom_sf"/>
</dbReference>
<dbReference type="InterPro" id="IPR028082">
    <property type="entry name" value="Peripla_BP_I"/>
</dbReference>
<gene>
    <name evidence="5" type="ORF">BCY88_21565</name>
</gene>
<keyword evidence="3" id="KW-0804">Transcription</keyword>
<dbReference type="InterPro" id="IPR000843">
    <property type="entry name" value="HTH_LacI"/>
</dbReference>
<dbReference type="Gene3D" id="3.40.50.2300">
    <property type="match status" value="2"/>
</dbReference>
<dbReference type="Pfam" id="PF00356">
    <property type="entry name" value="LacI"/>
    <property type="match status" value="1"/>
</dbReference>
<dbReference type="Proteomes" id="UP000283709">
    <property type="component" value="Unassembled WGS sequence"/>
</dbReference>
<evidence type="ECO:0000256" key="2">
    <source>
        <dbReference type="ARBA" id="ARBA00023125"/>
    </source>
</evidence>
<name>A0A3R7F9V9_9BURK</name>
<proteinExistence type="predicted"/>
<evidence type="ECO:0000259" key="4">
    <source>
        <dbReference type="PROSITE" id="PS50932"/>
    </source>
</evidence>
<dbReference type="PANTHER" id="PTHR30146:SF153">
    <property type="entry name" value="LACTOSE OPERON REPRESSOR"/>
    <property type="match status" value="1"/>
</dbReference>
<dbReference type="SUPFAM" id="SSF53822">
    <property type="entry name" value="Periplasmic binding protein-like I"/>
    <property type="match status" value="1"/>
</dbReference>
<dbReference type="InterPro" id="IPR046335">
    <property type="entry name" value="LacI/GalR-like_sensor"/>
</dbReference>
<evidence type="ECO:0000256" key="1">
    <source>
        <dbReference type="ARBA" id="ARBA00023015"/>
    </source>
</evidence>
<evidence type="ECO:0000313" key="5">
    <source>
        <dbReference type="EMBL" id="RKF48321.1"/>
    </source>
</evidence>
<sequence>MKRSTRATIKDVATAAGVTPTTVSDALSGKGRLSAETRARVREVANQLGYRPNALARGLRGSGLGLLGLVISPAPSATLSTAWYWSTIANKATETALAAGYALVLLPYNADALSTMPIPLDGAIVVDPVARDPVLKCLRESGTFVITVGRDIENGQEPWVDDDNTRGTRQMLARTVRPGSALAMLAFDTAKSYSNDMRVGAEQWADDTESAFFLQLCGGIDEKSIDEALDSVTSRNADAILTQSDKLAIAVLSRLQARGLKVPGDILLLCASDSPDLAHTKPSITATHQHPEQVGVLAASTLIDSIKGAQPPAQQLIVTDIIIRRSAPALRG</sequence>
<dbReference type="SMART" id="SM00354">
    <property type="entry name" value="HTH_LACI"/>
    <property type="match status" value="1"/>
</dbReference>
<reference evidence="5 6" key="1">
    <citation type="submission" date="2016-07" db="EMBL/GenBank/DDBJ databases">
        <title>Genome analysis of Burkholderia fungorum ES3-20.</title>
        <authorList>
            <person name="Xu D."/>
            <person name="Yao R."/>
            <person name="Zheng S."/>
        </authorList>
    </citation>
    <scope>NUCLEOTIDE SEQUENCE [LARGE SCALE GENOMIC DNA]</scope>
    <source>
        <strain evidence="5 6">ES3-20</strain>
    </source>
</reference>
<dbReference type="SUPFAM" id="SSF47413">
    <property type="entry name" value="lambda repressor-like DNA-binding domains"/>
    <property type="match status" value="1"/>
</dbReference>
<dbReference type="GO" id="GO:0000976">
    <property type="term" value="F:transcription cis-regulatory region binding"/>
    <property type="evidence" value="ECO:0007669"/>
    <property type="project" value="TreeGrafter"/>
</dbReference>
<keyword evidence="1" id="KW-0805">Transcription regulation</keyword>
<evidence type="ECO:0000256" key="3">
    <source>
        <dbReference type="ARBA" id="ARBA00023163"/>
    </source>
</evidence>
<comment type="caution">
    <text evidence="5">The sequence shown here is derived from an EMBL/GenBank/DDBJ whole genome shotgun (WGS) entry which is preliminary data.</text>
</comment>
<dbReference type="EMBL" id="MCAS01000008">
    <property type="protein sequence ID" value="RKF48321.1"/>
    <property type="molecule type" value="Genomic_DNA"/>
</dbReference>